<dbReference type="HOGENOM" id="CLU_000288_21_4_1"/>
<protein>
    <recommendedName>
        <fullName evidence="2">non-specific serine/threonine protein kinase</fullName>
        <ecNumber evidence="2">2.7.11.1</ecNumber>
    </recommendedName>
</protein>
<evidence type="ECO:0000256" key="15">
    <source>
        <dbReference type="SAM" id="Phobius"/>
    </source>
</evidence>
<dbReference type="PROSITE" id="PS50011">
    <property type="entry name" value="PROTEIN_KINASE_DOM"/>
    <property type="match status" value="1"/>
</dbReference>
<keyword evidence="4" id="KW-0808">Transferase</keyword>
<dbReference type="GO" id="GO:0004674">
    <property type="term" value="F:protein serine/threonine kinase activity"/>
    <property type="evidence" value="ECO:0007669"/>
    <property type="project" value="UniProtKB-KW"/>
</dbReference>
<evidence type="ECO:0000256" key="9">
    <source>
        <dbReference type="ARBA" id="ARBA00022989"/>
    </source>
</evidence>
<evidence type="ECO:0000256" key="5">
    <source>
        <dbReference type="ARBA" id="ARBA00022692"/>
    </source>
</evidence>
<evidence type="ECO:0000256" key="14">
    <source>
        <dbReference type="RuleBase" id="RU000304"/>
    </source>
</evidence>
<comment type="catalytic activity">
    <reaction evidence="12">
        <text>L-seryl-[protein] + ATP = O-phospho-L-seryl-[protein] + ADP + H(+)</text>
        <dbReference type="Rhea" id="RHEA:17989"/>
        <dbReference type="Rhea" id="RHEA-COMP:9863"/>
        <dbReference type="Rhea" id="RHEA-COMP:11604"/>
        <dbReference type="ChEBI" id="CHEBI:15378"/>
        <dbReference type="ChEBI" id="CHEBI:29999"/>
        <dbReference type="ChEBI" id="CHEBI:30616"/>
        <dbReference type="ChEBI" id="CHEBI:83421"/>
        <dbReference type="ChEBI" id="CHEBI:456216"/>
        <dbReference type="EC" id="2.7.11.1"/>
    </reaction>
</comment>
<keyword evidence="7" id="KW-0418">Kinase</keyword>
<keyword evidence="3 14" id="KW-0723">Serine/threonine-protein kinase</keyword>
<dbReference type="PROSITE" id="PS00107">
    <property type="entry name" value="PROTEIN_KINASE_ATP"/>
    <property type="match status" value="1"/>
</dbReference>
<evidence type="ECO:0000259" key="16">
    <source>
        <dbReference type="PROSITE" id="PS50011"/>
    </source>
</evidence>
<comment type="similarity">
    <text evidence="14">Belongs to the protein kinase superfamily.</text>
</comment>
<dbReference type="InterPro" id="IPR047117">
    <property type="entry name" value="PERK1-13-like"/>
</dbReference>
<evidence type="ECO:0000313" key="18">
    <source>
        <dbReference type="Proteomes" id="UP000017836"/>
    </source>
</evidence>
<evidence type="ECO:0000256" key="1">
    <source>
        <dbReference type="ARBA" id="ARBA00004162"/>
    </source>
</evidence>
<evidence type="ECO:0000256" key="7">
    <source>
        <dbReference type="ARBA" id="ARBA00022777"/>
    </source>
</evidence>
<evidence type="ECO:0000256" key="2">
    <source>
        <dbReference type="ARBA" id="ARBA00012513"/>
    </source>
</evidence>
<evidence type="ECO:0000256" key="8">
    <source>
        <dbReference type="ARBA" id="ARBA00022840"/>
    </source>
</evidence>
<dbReference type="EC" id="2.7.11.1" evidence="2"/>
<keyword evidence="9 15" id="KW-1133">Transmembrane helix</keyword>
<dbReference type="eggNOG" id="KOG1187">
    <property type="taxonomic scope" value="Eukaryota"/>
</dbReference>
<feature type="domain" description="Protein kinase" evidence="16">
    <location>
        <begin position="90"/>
        <end position="360"/>
    </location>
</feature>
<proteinExistence type="inferred from homology"/>
<gene>
    <name evidence="17" type="ORF">AMTR_s00016p00235240</name>
</gene>
<dbReference type="KEGG" id="atr:18434515"/>
<keyword evidence="10 15" id="KW-0472">Membrane</keyword>
<dbReference type="Gramene" id="ERN06322">
    <property type="protein sequence ID" value="ERN06322"/>
    <property type="gene ID" value="AMTR_s00016p00235240"/>
</dbReference>
<evidence type="ECO:0000256" key="4">
    <source>
        <dbReference type="ARBA" id="ARBA00022679"/>
    </source>
</evidence>
<evidence type="ECO:0000256" key="3">
    <source>
        <dbReference type="ARBA" id="ARBA00022527"/>
    </source>
</evidence>
<keyword evidence="8 13" id="KW-0067">ATP-binding</keyword>
<organism evidence="17 18">
    <name type="scientific">Amborella trichopoda</name>
    <dbReference type="NCBI Taxonomy" id="13333"/>
    <lineage>
        <taxon>Eukaryota</taxon>
        <taxon>Viridiplantae</taxon>
        <taxon>Streptophyta</taxon>
        <taxon>Embryophyta</taxon>
        <taxon>Tracheophyta</taxon>
        <taxon>Spermatophyta</taxon>
        <taxon>Magnoliopsida</taxon>
        <taxon>Amborellales</taxon>
        <taxon>Amborellaceae</taxon>
        <taxon>Amborella</taxon>
    </lineage>
</organism>
<dbReference type="FunFam" id="3.30.200.20:FF:000162">
    <property type="entry name" value="Adenine nucleotide alpha hydrolase-like domain kinase"/>
    <property type="match status" value="1"/>
</dbReference>
<dbReference type="PANTHER" id="PTHR47982:SF20">
    <property type="entry name" value="NON-SPECIFIC SERINE_THREONINE PROTEIN KINASE"/>
    <property type="match status" value="1"/>
</dbReference>
<keyword evidence="5 15" id="KW-0812">Transmembrane</keyword>
<dbReference type="FunFam" id="1.10.510.10:FF:000430">
    <property type="entry name" value="Protein kinase superfamily protein"/>
    <property type="match status" value="1"/>
</dbReference>
<evidence type="ECO:0000256" key="11">
    <source>
        <dbReference type="ARBA" id="ARBA00047899"/>
    </source>
</evidence>
<dbReference type="InterPro" id="IPR008271">
    <property type="entry name" value="Ser/Thr_kinase_AS"/>
</dbReference>
<evidence type="ECO:0000256" key="12">
    <source>
        <dbReference type="ARBA" id="ARBA00048679"/>
    </source>
</evidence>
<reference evidence="18" key="1">
    <citation type="journal article" date="2013" name="Science">
        <title>The Amborella genome and the evolution of flowering plants.</title>
        <authorList>
            <consortium name="Amborella Genome Project"/>
        </authorList>
    </citation>
    <scope>NUCLEOTIDE SEQUENCE [LARGE SCALE GENOMIC DNA]</scope>
</reference>
<evidence type="ECO:0000313" key="17">
    <source>
        <dbReference type="EMBL" id="ERN06322.1"/>
    </source>
</evidence>
<dbReference type="PANTHER" id="PTHR47982">
    <property type="entry name" value="PROLINE-RICH RECEPTOR-LIKE PROTEIN KINASE PERK4"/>
    <property type="match status" value="1"/>
</dbReference>
<dbReference type="Gene3D" id="1.10.510.10">
    <property type="entry name" value="Transferase(Phosphotransferase) domain 1"/>
    <property type="match status" value="1"/>
</dbReference>
<feature type="binding site" evidence="13">
    <location>
        <position position="118"/>
    </location>
    <ligand>
        <name>ATP</name>
        <dbReference type="ChEBI" id="CHEBI:30616"/>
    </ligand>
</feature>
<dbReference type="PROSITE" id="PS00108">
    <property type="entry name" value="PROTEIN_KINASE_ST"/>
    <property type="match status" value="1"/>
</dbReference>
<dbReference type="EMBL" id="KI393908">
    <property type="protein sequence ID" value="ERN06322.1"/>
    <property type="molecule type" value="Genomic_DNA"/>
</dbReference>
<keyword evidence="18" id="KW-1185">Reference proteome</keyword>
<name>W1P8X1_AMBTC</name>
<dbReference type="OMA" id="FCIQMSA"/>
<dbReference type="SUPFAM" id="SSF56112">
    <property type="entry name" value="Protein kinase-like (PK-like)"/>
    <property type="match status" value="1"/>
</dbReference>
<comment type="subcellular location">
    <subcellularLocation>
        <location evidence="1">Cell membrane</location>
        <topology evidence="1">Single-pass membrane protein</topology>
    </subcellularLocation>
</comment>
<comment type="catalytic activity">
    <reaction evidence="11">
        <text>L-threonyl-[protein] + ATP = O-phospho-L-threonyl-[protein] + ADP + H(+)</text>
        <dbReference type="Rhea" id="RHEA:46608"/>
        <dbReference type="Rhea" id="RHEA-COMP:11060"/>
        <dbReference type="Rhea" id="RHEA-COMP:11605"/>
        <dbReference type="ChEBI" id="CHEBI:15378"/>
        <dbReference type="ChEBI" id="CHEBI:30013"/>
        <dbReference type="ChEBI" id="CHEBI:30616"/>
        <dbReference type="ChEBI" id="CHEBI:61977"/>
        <dbReference type="ChEBI" id="CHEBI:456216"/>
        <dbReference type="EC" id="2.7.11.1"/>
    </reaction>
</comment>
<evidence type="ECO:0000256" key="13">
    <source>
        <dbReference type="PROSITE-ProRule" id="PRU10141"/>
    </source>
</evidence>
<keyword evidence="6 13" id="KW-0547">Nucleotide-binding</keyword>
<dbReference type="Proteomes" id="UP000017836">
    <property type="component" value="Unassembled WGS sequence"/>
</dbReference>
<dbReference type="GO" id="GO:0005524">
    <property type="term" value="F:ATP binding"/>
    <property type="evidence" value="ECO:0007669"/>
    <property type="project" value="UniProtKB-UniRule"/>
</dbReference>
<accession>W1P8X1</accession>
<dbReference type="InterPro" id="IPR000719">
    <property type="entry name" value="Prot_kinase_dom"/>
</dbReference>
<sequence length="388" mass="43257">MSRSLAALIAGAVGTLALVGIGIIFIYFCIFRKRNIPSNTSENGSSDTSVQVSHDRSIEILLTGHTPLASDSQEARHFRLEELDLATKNFNEKNLIGEGRFGLVYKGLLHDGTVVAIKRRHAPPKQKFIDEVRQLCSIRHRNLVSLLGCCQERGQQMLIYEYIPNGSVSRHLYEQHPQTKLEFKHRLLIALGAARGLDHLHAMNPPMVHKDFKTHNVLVDENFIAKVADFGVSDMLERVNDAGPSQMMGVDTFMDPEVRKLGRLSDKSDVYSFGVFLLELLSGREAVKPQFPNNGPSLVQMAKTCLESEDITSIIDPGMGESFTAEGIKEMINLAIICVYPSRERRPMMHDVMAELDRILEKEMSLTTIMGEATPIVILGSQLFTAPQ</sequence>
<evidence type="ECO:0000256" key="6">
    <source>
        <dbReference type="ARBA" id="ARBA00022741"/>
    </source>
</evidence>
<feature type="transmembrane region" description="Helical" evidence="15">
    <location>
        <begin position="6"/>
        <end position="30"/>
    </location>
</feature>
<dbReference type="Pfam" id="PF07714">
    <property type="entry name" value="PK_Tyr_Ser-Thr"/>
    <property type="match status" value="1"/>
</dbReference>
<dbReference type="Gene3D" id="3.30.200.20">
    <property type="entry name" value="Phosphorylase Kinase, domain 1"/>
    <property type="match status" value="1"/>
</dbReference>
<dbReference type="AlphaFoldDB" id="W1P8X1"/>
<evidence type="ECO:0000256" key="10">
    <source>
        <dbReference type="ARBA" id="ARBA00023136"/>
    </source>
</evidence>
<dbReference type="InterPro" id="IPR017441">
    <property type="entry name" value="Protein_kinase_ATP_BS"/>
</dbReference>
<dbReference type="InterPro" id="IPR001245">
    <property type="entry name" value="Ser-Thr/Tyr_kinase_cat_dom"/>
</dbReference>
<dbReference type="GO" id="GO:0005886">
    <property type="term" value="C:plasma membrane"/>
    <property type="evidence" value="ECO:0000318"/>
    <property type="project" value="GO_Central"/>
</dbReference>
<dbReference type="InterPro" id="IPR011009">
    <property type="entry name" value="Kinase-like_dom_sf"/>
</dbReference>